<dbReference type="GO" id="GO:0032264">
    <property type="term" value="P:IMP salvage"/>
    <property type="evidence" value="ECO:0007669"/>
    <property type="project" value="UniProtKB-UniPathway"/>
</dbReference>
<dbReference type="GO" id="GO:0004422">
    <property type="term" value="F:hypoxanthine phosphoribosyltransferase activity"/>
    <property type="evidence" value="ECO:0007669"/>
    <property type="project" value="InterPro"/>
</dbReference>
<dbReference type="GO" id="GO:0046100">
    <property type="term" value="P:hypoxanthine metabolic process"/>
    <property type="evidence" value="ECO:0007669"/>
    <property type="project" value="TreeGrafter"/>
</dbReference>
<accession>A0A6J4JY64</accession>
<reference evidence="17" key="1">
    <citation type="submission" date="2020-02" db="EMBL/GenBank/DDBJ databases">
        <authorList>
            <person name="Meier V. D."/>
        </authorList>
    </citation>
    <scope>NUCLEOTIDE SEQUENCE</scope>
    <source>
        <strain evidence="17">AVDCRST_MAG95</strain>
    </source>
</reference>
<keyword evidence="11 15" id="KW-0547">Nucleotide-binding</keyword>
<organism evidence="17">
    <name type="scientific">uncultured Adhaeribacter sp</name>
    <dbReference type="NCBI Taxonomy" id="448109"/>
    <lineage>
        <taxon>Bacteria</taxon>
        <taxon>Pseudomonadati</taxon>
        <taxon>Bacteroidota</taxon>
        <taxon>Cytophagia</taxon>
        <taxon>Cytophagales</taxon>
        <taxon>Hymenobacteraceae</taxon>
        <taxon>Adhaeribacter</taxon>
        <taxon>environmental samples</taxon>
    </lineage>
</organism>
<dbReference type="PANTHER" id="PTHR43340">
    <property type="entry name" value="HYPOXANTHINE-GUANINE PHOSPHORIBOSYLTRANSFERASE"/>
    <property type="match status" value="1"/>
</dbReference>
<evidence type="ECO:0000256" key="14">
    <source>
        <dbReference type="ARBA" id="ARBA00049402"/>
    </source>
</evidence>
<evidence type="ECO:0000256" key="10">
    <source>
        <dbReference type="ARBA" id="ARBA00022726"/>
    </source>
</evidence>
<evidence type="ECO:0000259" key="16">
    <source>
        <dbReference type="Pfam" id="PF00156"/>
    </source>
</evidence>
<dbReference type="GO" id="GO:0005829">
    <property type="term" value="C:cytosol"/>
    <property type="evidence" value="ECO:0007669"/>
    <property type="project" value="TreeGrafter"/>
</dbReference>
<evidence type="ECO:0000256" key="9">
    <source>
        <dbReference type="ARBA" id="ARBA00022723"/>
    </source>
</evidence>
<keyword evidence="7 15" id="KW-0328">Glycosyltransferase</keyword>
<evidence type="ECO:0000256" key="3">
    <source>
        <dbReference type="ARBA" id="ARBA00004669"/>
    </source>
</evidence>
<dbReference type="EC" id="2.4.2.8" evidence="5 15"/>
<dbReference type="GO" id="GO:0000166">
    <property type="term" value="F:nucleotide binding"/>
    <property type="evidence" value="ECO:0007669"/>
    <property type="project" value="UniProtKB-KW"/>
</dbReference>
<comment type="subcellular location">
    <subcellularLocation>
        <location evidence="2 15">Cytoplasm</location>
    </subcellularLocation>
</comment>
<dbReference type="AlphaFoldDB" id="A0A6J4JY64"/>
<dbReference type="CDD" id="cd06223">
    <property type="entry name" value="PRTases_typeI"/>
    <property type="match status" value="1"/>
</dbReference>
<keyword evidence="10 15" id="KW-0660">Purine salvage</keyword>
<dbReference type="SUPFAM" id="SSF53271">
    <property type="entry name" value="PRTase-like"/>
    <property type="match status" value="1"/>
</dbReference>
<dbReference type="NCBIfam" id="TIGR01203">
    <property type="entry name" value="HGPRTase"/>
    <property type="match status" value="1"/>
</dbReference>
<comment type="pathway">
    <text evidence="3 15">Purine metabolism; IMP biosynthesis via salvage pathway; IMP from hypoxanthine: step 1/1.</text>
</comment>
<evidence type="ECO:0000256" key="15">
    <source>
        <dbReference type="RuleBase" id="RU364099"/>
    </source>
</evidence>
<proteinExistence type="inferred from homology"/>
<dbReference type="GO" id="GO:0006178">
    <property type="term" value="P:guanine salvage"/>
    <property type="evidence" value="ECO:0007669"/>
    <property type="project" value="TreeGrafter"/>
</dbReference>
<dbReference type="GO" id="GO:0006166">
    <property type="term" value="P:purine ribonucleoside salvage"/>
    <property type="evidence" value="ECO:0007669"/>
    <property type="project" value="UniProtKB-KW"/>
</dbReference>
<dbReference type="InterPro" id="IPR005904">
    <property type="entry name" value="Hxn_phspho_trans"/>
</dbReference>
<dbReference type="GO" id="GO:0032263">
    <property type="term" value="P:GMP salvage"/>
    <property type="evidence" value="ECO:0007669"/>
    <property type="project" value="TreeGrafter"/>
</dbReference>
<evidence type="ECO:0000256" key="12">
    <source>
        <dbReference type="ARBA" id="ARBA00022842"/>
    </source>
</evidence>
<dbReference type="InterPro" id="IPR029057">
    <property type="entry name" value="PRTase-like"/>
</dbReference>
<keyword evidence="8 15" id="KW-0808">Transferase</keyword>
<dbReference type="Pfam" id="PF00156">
    <property type="entry name" value="Pribosyltran"/>
    <property type="match status" value="1"/>
</dbReference>
<comment type="catalytic activity">
    <reaction evidence="14">
        <text>IMP + diphosphate = hypoxanthine + 5-phospho-alpha-D-ribose 1-diphosphate</text>
        <dbReference type="Rhea" id="RHEA:17973"/>
        <dbReference type="ChEBI" id="CHEBI:17368"/>
        <dbReference type="ChEBI" id="CHEBI:33019"/>
        <dbReference type="ChEBI" id="CHEBI:58017"/>
        <dbReference type="ChEBI" id="CHEBI:58053"/>
        <dbReference type="EC" id="2.4.2.8"/>
    </reaction>
    <physiologicalReaction direction="right-to-left" evidence="14">
        <dbReference type="Rhea" id="RHEA:17975"/>
    </physiologicalReaction>
</comment>
<sequence>MSAPTVQLHDKAFEIYLSEEAIGRVVTSLAARINHDYAGKTPLFLTVLNGAFMFAADLLKEINISCEVSFIKLASYQNTQSTGTIKELLGLNEEVTNRHVIILEDIVDTGHTVSAILNKLQEKGTASVEITCLLLKPDCLQHPLELPYAGISIPNDFVVGYGLDYNGLGRNLRNIYKLKPDDGIRP</sequence>
<name>A0A6J4JY64_9BACT</name>
<evidence type="ECO:0000256" key="5">
    <source>
        <dbReference type="ARBA" id="ARBA00011895"/>
    </source>
</evidence>
<evidence type="ECO:0000256" key="8">
    <source>
        <dbReference type="ARBA" id="ARBA00022679"/>
    </source>
</evidence>
<evidence type="ECO:0000256" key="4">
    <source>
        <dbReference type="ARBA" id="ARBA00008391"/>
    </source>
</evidence>
<dbReference type="InterPro" id="IPR000836">
    <property type="entry name" value="PRTase_dom"/>
</dbReference>
<dbReference type="PANTHER" id="PTHR43340:SF1">
    <property type="entry name" value="HYPOXANTHINE PHOSPHORIBOSYLTRANSFERASE"/>
    <property type="match status" value="1"/>
</dbReference>
<evidence type="ECO:0000256" key="11">
    <source>
        <dbReference type="ARBA" id="ARBA00022741"/>
    </source>
</evidence>
<keyword evidence="9 15" id="KW-0479">Metal-binding</keyword>
<comment type="similarity">
    <text evidence="4 15">Belongs to the purine/pyrimidine phosphoribosyltransferase family.</text>
</comment>
<evidence type="ECO:0000313" key="17">
    <source>
        <dbReference type="EMBL" id="CAA9290304.1"/>
    </source>
</evidence>
<dbReference type="GO" id="GO:0000287">
    <property type="term" value="F:magnesium ion binding"/>
    <property type="evidence" value="ECO:0007669"/>
    <property type="project" value="TreeGrafter"/>
</dbReference>
<keyword evidence="12 15" id="KW-0460">Magnesium</keyword>
<protein>
    <recommendedName>
        <fullName evidence="5 15">Hypoxanthine phosphoribosyltransferase</fullName>
        <ecNumber evidence="5 15">2.4.2.8</ecNumber>
    </recommendedName>
</protein>
<dbReference type="EMBL" id="CADCTJ010001247">
    <property type="protein sequence ID" value="CAA9290304.1"/>
    <property type="molecule type" value="Genomic_DNA"/>
</dbReference>
<dbReference type="Gene3D" id="3.40.50.2020">
    <property type="match status" value="1"/>
</dbReference>
<evidence type="ECO:0000256" key="6">
    <source>
        <dbReference type="ARBA" id="ARBA00022490"/>
    </source>
</evidence>
<comment type="catalytic activity">
    <reaction evidence="13">
        <text>GMP + diphosphate = guanine + 5-phospho-alpha-D-ribose 1-diphosphate</text>
        <dbReference type="Rhea" id="RHEA:25424"/>
        <dbReference type="ChEBI" id="CHEBI:16235"/>
        <dbReference type="ChEBI" id="CHEBI:33019"/>
        <dbReference type="ChEBI" id="CHEBI:58017"/>
        <dbReference type="ChEBI" id="CHEBI:58115"/>
        <dbReference type="EC" id="2.4.2.8"/>
    </reaction>
    <physiologicalReaction direction="right-to-left" evidence="13">
        <dbReference type="Rhea" id="RHEA:25426"/>
    </physiologicalReaction>
</comment>
<evidence type="ECO:0000256" key="13">
    <source>
        <dbReference type="ARBA" id="ARBA00048811"/>
    </source>
</evidence>
<gene>
    <name evidence="17" type="ORF">AVDCRST_MAG95-3955</name>
</gene>
<keyword evidence="6 15" id="KW-0963">Cytoplasm</keyword>
<evidence type="ECO:0000256" key="1">
    <source>
        <dbReference type="ARBA" id="ARBA00001946"/>
    </source>
</evidence>
<comment type="cofactor">
    <cofactor evidence="1 15">
        <name>Mg(2+)</name>
        <dbReference type="ChEBI" id="CHEBI:18420"/>
    </cofactor>
</comment>
<dbReference type="UniPathway" id="UPA00591">
    <property type="reaction ID" value="UER00648"/>
</dbReference>
<evidence type="ECO:0000256" key="7">
    <source>
        <dbReference type="ARBA" id="ARBA00022676"/>
    </source>
</evidence>
<dbReference type="InterPro" id="IPR050408">
    <property type="entry name" value="HGPRT"/>
</dbReference>
<evidence type="ECO:0000256" key="2">
    <source>
        <dbReference type="ARBA" id="ARBA00004496"/>
    </source>
</evidence>
<feature type="domain" description="Phosphoribosyltransferase" evidence="16">
    <location>
        <begin position="16"/>
        <end position="165"/>
    </location>
</feature>